<dbReference type="InterPro" id="IPR029028">
    <property type="entry name" value="Alpha/beta_knot_MTases"/>
</dbReference>
<proteinExistence type="predicted"/>
<evidence type="ECO:0000256" key="1">
    <source>
        <dbReference type="ARBA" id="ARBA00022603"/>
    </source>
</evidence>
<name>A0A1H9PV92_9ACTN</name>
<sequence length="247" mass="25244">MTAETAESQWARHAADGVLLDGFHALKHALRFGARVPVALATDRRAALALAEELAPDLTGTLGALLQEVPGATLSALVPRAHPTGVAALALRDPAADPAAVGPGDRVAPLVVLDNPRNLGNVGAVVRLAAGAGAGGVLTTGDLDPWHPAAVRAGAGLHFATPVARCQVAELPDGPLLAFDPEGADLRSVAVPDGAMLAFGSERHGLSAGMRARADRLVALPMRPQVSSYNLATSVAMALYQWMAAPR</sequence>
<dbReference type="PANTHER" id="PTHR43191:SF2">
    <property type="entry name" value="RRNA METHYLTRANSFERASE 3, MITOCHONDRIAL"/>
    <property type="match status" value="1"/>
</dbReference>
<dbReference type="InterPro" id="IPR051259">
    <property type="entry name" value="rRNA_Methyltransferase"/>
</dbReference>
<dbReference type="Proteomes" id="UP000182841">
    <property type="component" value="Unassembled WGS sequence"/>
</dbReference>
<dbReference type="GO" id="GO:0032259">
    <property type="term" value="P:methylation"/>
    <property type="evidence" value="ECO:0007669"/>
    <property type="project" value="UniProtKB-KW"/>
</dbReference>
<evidence type="ECO:0000259" key="3">
    <source>
        <dbReference type="Pfam" id="PF00588"/>
    </source>
</evidence>
<keyword evidence="1 4" id="KW-0489">Methyltransferase</keyword>
<dbReference type="SUPFAM" id="SSF75217">
    <property type="entry name" value="alpha/beta knot"/>
    <property type="match status" value="1"/>
</dbReference>
<dbReference type="AlphaFoldDB" id="A0A1H9PV92"/>
<dbReference type="EMBL" id="FOGO01000002">
    <property type="protein sequence ID" value="SER52144.1"/>
    <property type="molecule type" value="Genomic_DNA"/>
</dbReference>
<reference evidence="5" key="1">
    <citation type="submission" date="2016-10" db="EMBL/GenBank/DDBJ databases">
        <authorList>
            <person name="Varghese N."/>
            <person name="Submissions S."/>
        </authorList>
    </citation>
    <scope>NUCLEOTIDE SEQUENCE [LARGE SCALE GENOMIC DNA]</scope>
    <source>
        <strain evidence="5">CGMCC 4.6825</strain>
    </source>
</reference>
<dbReference type="GO" id="GO:0008173">
    <property type="term" value="F:RNA methyltransferase activity"/>
    <property type="evidence" value="ECO:0007669"/>
    <property type="project" value="InterPro"/>
</dbReference>
<keyword evidence="2" id="KW-0808">Transferase</keyword>
<protein>
    <submittedName>
        <fullName evidence="4">tRNA G18 (Ribose-2'-O)-methylase SpoU</fullName>
    </submittedName>
</protein>
<keyword evidence="5" id="KW-1185">Reference proteome</keyword>
<dbReference type="InterPro" id="IPR029026">
    <property type="entry name" value="tRNA_m1G_MTases_N"/>
</dbReference>
<feature type="domain" description="tRNA/rRNA methyltransferase SpoU type" evidence="3">
    <location>
        <begin position="110"/>
        <end position="240"/>
    </location>
</feature>
<dbReference type="Pfam" id="PF00588">
    <property type="entry name" value="SpoU_methylase"/>
    <property type="match status" value="1"/>
</dbReference>
<dbReference type="OrthoDB" id="9792214at2"/>
<accession>A0A1H9PV92</accession>
<dbReference type="GO" id="GO:0006396">
    <property type="term" value="P:RNA processing"/>
    <property type="evidence" value="ECO:0007669"/>
    <property type="project" value="InterPro"/>
</dbReference>
<evidence type="ECO:0000313" key="5">
    <source>
        <dbReference type="Proteomes" id="UP000182841"/>
    </source>
</evidence>
<dbReference type="InterPro" id="IPR001537">
    <property type="entry name" value="SpoU_MeTrfase"/>
</dbReference>
<organism evidence="4 5">
    <name type="scientific">Streptomyces qinglanensis</name>
    <dbReference type="NCBI Taxonomy" id="943816"/>
    <lineage>
        <taxon>Bacteria</taxon>
        <taxon>Bacillati</taxon>
        <taxon>Actinomycetota</taxon>
        <taxon>Actinomycetes</taxon>
        <taxon>Kitasatosporales</taxon>
        <taxon>Streptomycetaceae</taxon>
        <taxon>Streptomyces</taxon>
    </lineage>
</organism>
<dbReference type="PANTHER" id="PTHR43191">
    <property type="entry name" value="RRNA METHYLTRANSFERASE 3"/>
    <property type="match status" value="1"/>
</dbReference>
<dbReference type="GO" id="GO:0003723">
    <property type="term" value="F:RNA binding"/>
    <property type="evidence" value="ECO:0007669"/>
    <property type="project" value="InterPro"/>
</dbReference>
<evidence type="ECO:0000256" key="2">
    <source>
        <dbReference type="ARBA" id="ARBA00022679"/>
    </source>
</evidence>
<dbReference type="Gene3D" id="3.40.1280.10">
    <property type="match status" value="1"/>
</dbReference>
<dbReference type="STRING" id="943816.AN217_02230"/>
<evidence type="ECO:0000313" key="4">
    <source>
        <dbReference type="EMBL" id="SER52144.1"/>
    </source>
</evidence>
<dbReference type="RefSeq" id="WP_074999278.1">
    <property type="nucleotide sequence ID" value="NZ_FOGO01000002.1"/>
</dbReference>
<gene>
    <name evidence="4" type="ORF">SAMN05421870_102277</name>
</gene>